<keyword evidence="2" id="KW-0472">Membrane</keyword>
<evidence type="ECO:0000256" key="4">
    <source>
        <dbReference type="ARBA" id="ARBA00022840"/>
    </source>
</evidence>
<dbReference type="GO" id="GO:1903806">
    <property type="term" value="P:L-isoleucine import across plasma membrane"/>
    <property type="evidence" value="ECO:0007669"/>
    <property type="project" value="TreeGrafter"/>
</dbReference>
<name>A0A437RLC4_9BURK</name>
<dbReference type="Pfam" id="PF12399">
    <property type="entry name" value="BCA_ABC_TP_C"/>
    <property type="match status" value="1"/>
</dbReference>
<dbReference type="CDD" id="cd03219">
    <property type="entry name" value="ABC_Mj1267_LivG_branched"/>
    <property type="match status" value="1"/>
</dbReference>
<evidence type="ECO:0000256" key="3">
    <source>
        <dbReference type="ARBA" id="ARBA00022741"/>
    </source>
</evidence>
<dbReference type="InterPro" id="IPR003593">
    <property type="entry name" value="AAA+_ATPase"/>
</dbReference>
<dbReference type="AlphaFoldDB" id="A0A437RLC4"/>
<dbReference type="GO" id="GO:0005886">
    <property type="term" value="C:plasma membrane"/>
    <property type="evidence" value="ECO:0007669"/>
    <property type="project" value="TreeGrafter"/>
</dbReference>
<protein>
    <submittedName>
        <fullName evidence="6">ABC transporter ATP-binding protein</fullName>
    </submittedName>
</protein>
<dbReference type="Gene3D" id="3.40.50.300">
    <property type="entry name" value="P-loop containing nucleotide triphosphate hydrolases"/>
    <property type="match status" value="1"/>
</dbReference>
<keyword evidence="2" id="KW-1003">Cell membrane</keyword>
<dbReference type="EMBL" id="SACR01000002">
    <property type="protein sequence ID" value="RVU47606.1"/>
    <property type="molecule type" value="Genomic_DNA"/>
</dbReference>
<keyword evidence="4 6" id="KW-0067">ATP-binding</keyword>
<feature type="domain" description="ABC transporter" evidence="5">
    <location>
        <begin position="7"/>
        <end position="240"/>
    </location>
</feature>
<dbReference type="RefSeq" id="WP_128228067.1">
    <property type="nucleotide sequence ID" value="NZ_SACR01000002.1"/>
</dbReference>
<evidence type="ECO:0000313" key="7">
    <source>
        <dbReference type="Proteomes" id="UP000285575"/>
    </source>
</evidence>
<dbReference type="GO" id="GO:0015808">
    <property type="term" value="P:L-alanine transport"/>
    <property type="evidence" value="ECO:0007669"/>
    <property type="project" value="TreeGrafter"/>
</dbReference>
<proteinExistence type="predicted"/>
<keyword evidence="7" id="KW-1185">Reference proteome</keyword>
<dbReference type="GO" id="GO:0005304">
    <property type="term" value="F:L-valine transmembrane transporter activity"/>
    <property type="evidence" value="ECO:0007669"/>
    <property type="project" value="TreeGrafter"/>
</dbReference>
<evidence type="ECO:0000259" key="5">
    <source>
        <dbReference type="PROSITE" id="PS50893"/>
    </source>
</evidence>
<dbReference type="PROSITE" id="PS50893">
    <property type="entry name" value="ABC_TRANSPORTER_2"/>
    <property type="match status" value="1"/>
</dbReference>
<dbReference type="InterPro" id="IPR027417">
    <property type="entry name" value="P-loop_NTPase"/>
</dbReference>
<comment type="caution">
    <text evidence="6">The sequence shown here is derived from an EMBL/GenBank/DDBJ whole genome shotgun (WGS) entry which is preliminary data.</text>
</comment>
<dbReference type="GO" id="GO:0016887">
    <property type="term" value="F:ATP hydrolysis activity"/>
    <property type="evidence" value="ECO:0007669"/>
    <property type="project" value="InterPro"/>
</dbReference>
<sequence>MNHDIVLGATGITKHFGALQVLHGVDLHVRRGEALGVVGPNGAGKTTLFGVLAGTLPASHGRVHFDGRDISAWDTSERCRAGIGRTYQVPRPFLSMSVAENVLVAAQHGAGLRGAAAQAAVHSALDRTGLLPLAPRPADTLGLLDRKRLELARALATNPKVLLLDEIGGGLTEAELLKLVELVGSLHAEGLTLVWIEHVLHALLKVVGRLVCMDAGSVLAEGEPAAVMANPLVMKAYLGGAAA</sequence>
<reference evidence="6 7" key="1">
    <citation type="submission" date="2019-01" db="EMBL/GenBank/DDBJ databases">
        <authorList>
            <person name="Chen W.-M."/>
        </authorList>
    </citation>
    <scope>NUCLEOTIDE SEQUENCE [LARGE SCALE GENOMIC DNA]</scope>
    <source>
        <strain evidence="6 7">KYPY4</strain>
    </source>
</reference>
<dbReference type="SUPFAM" id="SSF52540">
    <property type="entry name" value="P-loop containing nucleoside triphosphate hydrolases"/>
    <property type="match status" value="1"/>
</dbReference>
<keyword evidence="1" id="KW-0813">Transport</keyword>
<dbReference type="SMART" id="SM00382">
    <property type="entry name" value="AAA"/>
    <property type="match status" value="1"/>
</dbReference>
<dbReference type="InterPro" id="IPR051120">
    <property type="entry name" value="ABC_AA/LPS_Transport"/>
</dbReference>
<evidence type="ECO:0000256" key="2">
    <source>
        <dbReference type="ARBA" id="ARBA00022475"/>
    </source>
</evidence>
<dbReference type="InterPro" id="IPR032823">
    <property type="entry name" value="BCA_ABC_TP_C"/>
</dbReference>
<dbReference type="GO" id="GO:0042941">
    <property type="term" value="P:D-alanine transmembrane transport"/>
    <property type="evidence" value="ECO:0007669"/>
    <property type="project" value="TreeGrafter"/>
</dbReference>
<accession>A0A437RLC4</accession>
<keyword evidence="3" id="KW-0547">Nucleotide-binding</keyword>
<gene>
    <name evidence="6" type="ORF">EOE66_07695</name>
</gene>
<dbReference type="InterPro" id="IPR003439">
    <property type="entry name" value="ABC_transporter-like_ATP-bd"/>
</dbReference>
<evidence type="ECO:0000313" key="6">
    <source>
        <dbReference type="EMBL" id="RVU47606.1"/>
    </source>
</evidence>
<dbReference type="Proteomes" id="UP000285575">
    <property type="component" value="Unassembled WGS sequence"/>
</dbReference>
<dbReference type="GO" id="GO:1903805">
    <property type="term" value="P:L-valine import across plasma membrane"/>
    <property type="evidence" value="ECO:0007669"/>
    <property type="project" value="TreeGrafter"/>
</dbReference>
<evidence type="ECO:0000256" key="1">
    <source>
        <dbReference type="ARBA" id="ARBA00022448"/>
    </source>
</evidence>
<dbReference type="GO" id="GO:0015192">
    <property type="term" value="F:L-phenylalanine transmembrane transporter activity"/>
    <property type="evidence" value="ECO:0007669"/>
    <property type="project" value="TreeGrafter"/>
</dbReference>
<dbReference type="GO" id="GO:0005524">
    <property type="term" value="F:ATP binding"/>
    <property type="evidence" value="ECO:0007669"/>
    <property type="project" value="UniProtKB-KW"/>
</dbReference>
<organism evidence="6 7">
    <name type="scientific">Rubrivivax rivuli</name>
    <dbReference type="NCBI Taxonomy" id="1862385"/>
    <lineage>
        <taxon>Bacteria</taxon>
        <taxon>Pseudomonadati</taxon>
        <taxon>Pseudomonadota</taxon>
        <taxon>Betaproteobacteria</taxon>
        <taxon>Burkholderiales</taxon>
        <taxon>Sphaerotilaceae</taxon>
        <taxon>Rubrivivax</taxon>
    </lineage>
</organism>
<dbReference type="PANTHER" id="PTHR45772:SF7">
    <property type="entry name" value="AMINO ACID ABC TRANSPORTER ATP-BINDING PROTEIN"/>
    <property type="match status" value="1"/>
</dbReference>
<dbReference type="PANTHER" id="PTHR45772">
    <property type="entry name" value="CONSERVED COMPONENT OF ABC TRANSPORTER FOR NATURAL AMINO ACIDS-RELATED"/>
    <property type="match status" value="1"/>
</dbReference>
<dbReference type="Pfam" id="PF00005">
    <property type="entry name" value="ABC_tran"/>
    <property type="match status" value="1"/>
</dbReference>
<dbReference type="GO" id="GO:0015188">
    <property type="term" value="F:L-isoleucine transmembrane transporter activity"/>
    <property type="evidence" value="ECO:0007669"/>
    <property type="project" value="TreeGrafter"/>
</dbReference>
<dbReference type="OrthoDB" id="9805514at2"/>